<gene>
    <name evidence="2" type="ORF">H3Z74_22680</name>
</gene>
<dbReference type="KEGG" id="spap:H3Z74_22680"/>
<organism evidence="2 3">
    <name type="scientific">Sphingomonas alpina</name>
    <dbReference type="NCBI Taxonomy" id="653931"/>
    <lineage>
        <taxon>Bacteria</taxon>
        <taxon>Pseudomonadati</taxon>
        <taxon>Pseudomonadota</taxon>
        <taxon>Alphaproteobacteria</taxon>
        <taxon>Sphingomonadales</taxon>
        <taxon>Sphingomonadaceae</taxon>
        <taxon>Sphingomonas</taxon>
    </lineage>
</organism>
<reference evidence="2 3" key="1">
    <citation type="submission" date="2020-09" db="EMBL/GenBank/DDBJ databases">
        <title>Sphingomonas sp., a new species isolated from pork steak.</title>
        <authorList>
            <person name="Heidler von Heilborn D."/>
        </authorList>
    </citation>
    <scope>NUCLEOTIDE SEQUENCE [LARGE SCALE GENOMIC DNA]</scope>
    <source>
        <strain evidence="3">S8-3T</strain>
    </source>
</reference>
<dbReference type="InterPro" id="IPR016987">
    <property type="entry name" value="UCP023238"/>
</dbReference>
<dbReference type="RefSeq" id="WP_187761733.1">
    <property type="nucleotide sequence ID" value="NZ_CP061038.1"/>
</dbReference>
<dbReference type="PIRSF" id="PIRSF032038">
    <property type="entry name" value="UCP023238"/>
    <property type="match status" value="1"/>
</dbReference>
<feature type="signal peptide" evidence="1">
    <location>
        <begin position="1"/>
        <end position="19"/>
    </location>
</feature>
<keyword evidence="1" id="KW-0732">Signal</keyword>
<dbReference type="EMBL" id="CP061038">
    <property type="protein sequence ID" value="QNQ09419.1"/>
    <property type="molecule type" value="Genomic_DNA"/>
</dbReference>
<protein>
    <submittedName>
        <fullName evidence="2">Uncharacterized protein</fullName>
    </submittedName>
</protein>
<keyword evidence="3" id="KW-1185">Reference proteome</keyword>
<name>A0A7H0LIB6_9SPHN</name>
<evidence type="ECO:0000256" key="1">
    <source>
        <dbReference type="SAM" id="SignalP"/>
    </source>
</evidence>
<dbReference type="Proteomes" id="UP000516148">
    <property type="component" value="Chromosome"/>
</dbReference>
<evidence type="ECO:0000313" key="3">
    <source>
        <dbReference type="Proteomes" id="UP000516148"/>
    </source>
</evidence>
<sequence length="172" mass="18719">MKLFYAALLTGLAASPALAKEKEPPARAQAFQRLVDCRAVKDSASRLACYDNEVAALDAAEKAKELVIVDKEQVRQAKRTLFGLSLPSIKLFGGDDEDDTVAQIESKIASASEDINGWTIRLVDGSVWRQIDSKPFYRLPKAGLDVVVKRAALGSYMLRVGGSPGVRVKRVI</sequence>
<dbReference type="AlphaFoldDB" id="A0A7H0LIB6"/>
<proteinExistence type="predicted"/>
<accession>A0A7H0LIB6</accession>
<feature type="chain" id="PRO_5028892725" evidence="1">
    <location>
        <begin position="20"/>
        <end position="172"/>
    </location>
</feature>
<evidence type="ECO:0000313" key="2">
    <source>
        <dbReference type="EMBL" id="QNQ09419.1"/>
    </source>
</evidence>